<dbReference type="Gene3D" id="1.10.760.10">
    <property type="entry name" value="Cytochrome c-like domain"/>
    <property type="match status" value="2"/>
</dbReference>
<feature type="domain" description="Cytochrome c" evidence="6">
    <location>
        <begin position="184"/>
        <end position="267"/>
    </location>
</feature>
<evidence type="ECO:0000256" key="4">
    <source>
        <dbReference type="PROSITE-ProRule" id="PRU00433"/>
    </source>
</evidence>
<feature type="domain" description="Cytochrome c" evidence="6">
    <location>
        <begin position="65"/>
        <end position="161"/>
    </location>
</feature>
<dbReference type="GO" id="GO:0050338">
    <property type="term" value="F:thiosulfate dehydrogenase activity"/>
    <property type="evidence" value="ECO:0007669"/>
    <property type="project" value="UniProtKB-EC"/>
</dbReference>
<evidence type="ECO:0000313" key="8">
    <source>
        <dbReference type="Proteomes" id="UP001519294"/>
    </source>
</evidence>
<dbReference type="PANTHER" id="PTHR35008:SF4">
    <property type="entry name" value="BLL4482 PROTEIN"/>
    <property type="match status" value="1"/>
</dbReference>
<dbReference type="PANTHER" id="PTHR35008">
    <property type="entry name" value="BLL4482 PROTEIN-RELATED"/>
    <property type="match status" value="1"/>
</dbReference>
<evidence type="ECO:0000256" key="5">
    <source>
        <dbReference type="SAM" id="MobiDB-lite"/>
    </source>
</evidence>
<reference evidence="7 8" key="1">
    <citation type="submission" date="2021-03" db="EMBL/GenBank/DDBJ databases">
        <title>Genomic Encyclopedia of Type Strains, Phase IV (KMG-IV): sequencing the most valuable type-strain genomes for metagenomic binning, comparative biology and taxonomic classification.</title>
        <authorList>
            <person name="Goeker M."/>
        </authorList>
    </citation>
    <scope>NUCLEOTIDE SEQUENCE [LARGE SCALE GENOMIC DNA]</scope>
    <source>
        <strain evidence="7 8">DSM 25790</strain>
    </source>
</reference>
<comment type="caution">
    <text evidence="7">The sequence shown here is derived from an EMBL/GenBank/DDBJ whole genome shotgun (WGS) entry which is preliminary data.</text>
</comment>
<gene>
    <name evidence="7" type="ORF">J2Z81_001750</name>
</gene>
<dbReference type="InterPro" id="IPR036909">
    <property type="entry name" value="Cyt_c-like_dom_sf"/>
</dbReference>
<organism evidence="7 8">
    <name type="scientific">Virgibacillus alimentarius</name>
    <dbReference type="NCBI Taxonomy" id="698769"/>
    <lineage>
        <taxon>Bacteria</taxon>
        <taxon>Bacillati</taxon>
        <taxon>Bacillota</taxon>
        <taxon>Bacilli</taxon>
        <taxon>Bacillales</taxon>
        <taxon>Bacillaceae</taxon>
        <taxon>Virgibacillus</taxon>
    </lineage>
</organism>
<evidence type="ECO:0000259" key="6">
    <source>
        <dbReference type="PROSITE" id="PS51007"/>
    </source>
</evidence>
<dbReference type="InterPro" id="IPR009056">
    <property type="entry name" value="Cyt_c-like_dom"/>
</dbReference>
<evidence type="ECO:0000256" key="2">
    <source>
        <dbReference type="ARBA" id="ARBA00022723"/>
    </source>
</evidence>
<dbReference type="SUPFAM" id="SSF46626">
    <property type="entry name" value="Cytochrome c"/>
    <property type="match status" value="2"/>
</dbReference>
<protein>
    <submittedName>
        <fullName evidence="7">Thiosulfate dehydrogenase</fullName>
        <ecNumber evidence="7">1.8.2.2</ecNumber>
    </submittedName>
</protein>
<proteinExistence type="predicted"/>
<dbReference type="Pfam" id="PF21342">
    <property type="entry name" value="SoxA-TsdA_cyt-c"/>
    <property type="match status" value="1"/>
</dbReference>
<keyword evidence="8" id="KW-1185">Reference proteome</keyword>
<keyword evidence="7" id="KW-0560">Oxidoreductase</keyword>
<accession>A0ABS4S8H8</accession>
<name>A0ABS4S8H8_9BACI</name>
<feature type="region of interest" description="Disordered" evidence="5">
    <location>
        <begin position="267"/>
        <end position="286"/>
    </location>
</feature>
<keyword evidence="3 4" id="KW-0408">Iron</keyword>
<dbReference type="PROSITE" id="PS51257">
    <property type="entry name" value="PROKAR_LIPOPROTEIN"/>
    <property type="match status" value="1"/>
</dbReference>
<dbReference type="PROSITE" id="PS51007">
    <property type="entry name" value="CYTC"/>
    <property type="match status" value="2"/>
</dbReference>
<dbReference type="Pfam" id="PF00034">
    <property type="entry name" value="Cytochrom_C"/>
    <property type="match status" value="1"/>
</dbReference>
<sequence length="314" mass="35053">MKRSNMLKISLLFVVLTLIFVACSKDKNENAQTETQGNQQETGKEELAYDPPSLEDLDEDDPMTEMIQYGEKVFNETNTVLAEEVGNELSCQSCHADGGKDKVSSMVGVTTQFPQYRPREDAVFTIQDRINGCMLRSMNGEKIDHESKEMRAIVAYLSYISEGIETGEDIPWRMQNTMEEIPEPNVANGEALYEEKNCMTCHATDGSGIDPNTGPALWGENSFNDGAGMGRMSKMAGFIQNNMPPGGEDPLTDQEAADLAAFILSKERPEWEGHDDDWPKGDKPTDIITKERKDKIKEGTFDWTEIEAIVPSEE</sequence>
<dbReference type="EC" id="1.8.2.2" evidence="7"/>
<evidence type="ECO:0000313" key="7">
    <source>
        <dbReference type="EMBL" id="MBP2257796.1"/>
    </source>
</evidence>
<feature type="region of interest" description="Disordered" evidence="5">
    <location>
        <begin position="29"/>
        <end position="59"/>
    </location>
</feature>
<evidence type="ECO:0000256" key="1">
    <source>
        <dbReference type="ARBA" id="ARBA00022617"/>
    </source>
</evidence>
<feature type="compositionally biased region" description="Low complexity" evidence="5">
    <location>
        <begin position="30"/>
        <end position="41"/>
    </location>
</feature>
<evidence type="ECO:0000256" key="3">
    <source>
        <dbReference type="ARBA" id="ARBA00023004"/>
    </source>
</evidence>
<keyword evidence="2 4" id="KW-0479">Metal-binding</keyword>
<dbReference type="EMBL" id="JAGIKX010000014">
    <property type="protein sequence ID" value="MBP2257796.1"/>
    <property type="molecule type" value="Genomic_DNA"/>
</dbReference>
<dbReference type="InterPro" id="IPR051459">
    <property type="entry name" value="Cytochrome_c-type_DH"/>
</dbReference>
<keyword evidence="1 4" id="KW-0349">Heme</keyword>
<dbReference type="Proteomes" id="UP001519294">
    <property type="component" value="Unassembled WGS sequence"/>
</dbReference>
<dbReference type="RefSeq" id="WP_038220798.1">
    <property type="nucleotide sequence ID" value="NZ_JAGIKX010000014.1"/>
</dbReference>